<evidence type="ECO:0000313" key="2">
    <source>
        <dbReference type="Proteomes" id="UP000247978"/>
    </source>
</evidence>
<dbReference type="OrthoDB" id="1644322at2"/>
<gene>
    <name evidence="1" type="ORF">DFR56_1258</name>
</gene>
<keyword evidence="2" id="KW-1185">Reference proteome</keyword>
<evidence type="ECO:0000313" key="1">
    <source>
        <dbReference type="EMBL" id="PXW80834.1"/>
    </source>
</evidence>
<dbReference type="Proteomes" id="UP000247978">
    <property type="component" value="Unassembled WGS sequence"/>
</dbReference>
<accession>A0A2V3VI04</accession>
<dbReference type="EMBL" id="QJJQ01000025">
    <property type="protein sequence ID" value="PXW80834.1"/>
    <property type="molecule type" value="Genomic_DNA"/>
</dbReference>
<dbReference type="PANTHER" id="PTHR40051">
    <property type="entry name" value="IG HYPOTHETICAL 15966"/>
    <property type="match status" value="1"/>
</dbReference>
<dbReference type="PANTHER" id="PTHR40051:SF1">
    <property type="entry name" value="YOLD-LIKE FAMILY PROTEIN"/>
    <property type="match status" value="1"/>
</dbReference>
<dbReference type="Pfam" id="PF08863">
    <property type="entry name" value="YolD"/>
    <property type="match status" value="1"/>
</dbReference>
<organism evidence="1 2">
    <name type="scientific">Pseudogracilibacillus auburnensis</name>
    <dbReference type="NCBI Taxonomy" id="1494959"/>
    <lineage>
        <taxon>Bacteria</taxon>
        <taxon>Bacillati</taxon>
        <taxon>Bacillota</taxon>
        <taxon>Bacilli</taxon>
        <taxon>Bacillales</taxon>
        <taxon>Bacillaceae</taxon>
        <taxon>Pseudogracilibacillus</taxon>
    </lineage>
</organism>
<dbReference type="InterPro" id="IPR014962">
    <property type="entry name" value="YolD"/>
</dbReference>
<name>A0A2V3VI04_9BACI</name>
<protein>
    <submittedName>
        <fullName evidence="1">YolD-like protein</fullName>
    </submittedName>
</protein>
<sequence>MEVQERGTMRWVSPMLPEHVELLKEVFVEYKEKPILNEQKMNEIDQTLKYALKHQVNIEMTYYKEGEFLTLSGKLVRIDQRKGYIVLWNEDGFNISLTSIIDVEIV</sequence>
<reference evidence="1 2" key="1">
    <citation type="submission" date="2018-05" db="EMBL/GenBank/DDBJ databases">
        <title>Genomic Encyclopedia of Type Strains, Phase IV (KMG-IV): sequencing the most valuable type-strain genomes for metagenomic binning, comparative biology and taxonomic classification.</title>
        <authorList>
            <person name="Goeker M."/>
        </authorList>
    </citation>
    <scope>NUCLEOTIDE SEQUENCE [LARGE SCALE GENOMIC DNA]</scope>
    <source>
        <strain evidence="1 2">DSM 28556</strain>
    </source>
</reference>
<comment type="caution">
    <text evidence="1">The sequence shown here is derived from an EMBL/GenBank/DDBJ whole genome shotgun (WGS) entry which is preliminary data.</text>
</comment>
<dbReference type="RefSeq" id="WP_110397519.1">
    <property type="nucleotide sequence ID" value="NZ_JBHUHB010000001.1"/>
</dbReference>
<proteinExistence type="predicted"/>
<dbReference type="AlphaFoldDB" id="A0A2V3VI04"/>